<dbReference type="SUPFAM" id="SSF103473">
    <property type="entry name" value="MFS general substrate transporter"/>
    <property type="match status" value="1"/>
</dbReference>
<sequence length="824" mass="88301">MSETEKSLTAAAGGPQTAKTETATTTITDAESAENLDTKQTTVANSTSQSNVSLDKEEAGVESGEKDGRTSISDTIDTNDGQRDEKNPDMEQSILGAMTTQRAVLTMAALGLAVFISSLDQTIVAGSLPTIGRQFDAMSTVSWISTSFLLASTAMQPLYGRLSDIFGRIETLMFGLIVFLAGSAVCGASTNMGMLIGGRVVQGLGASSLMSLAMVIISDISIERERSKITSVFSAIWAASSVLGPVFGGVFTQSKGGWPWVFYFSLPVGGLAGVFIVLFLRLPRPQGSLKEKLKRVDFFGMFVLVGGIVMLLLALSFGGDSHPWDSPIVLCLLIFSLVTMAIFVLIEWKIPSEPIMPLRLFKNSNVGITLIQQIFLGGTIFGPIFYIPIFFSVVMNSTPITAGLHLLPLMLPVPIVSIMTGFTVYKTGRYRELQWLGGVIMTAGAALLVLLDENTNTGKSIGILMLPGIGMGFLLQPMQLTLQTSIQGRDMATGTTLFVAIRSLGGSIGLAILQTVYVNTLKSRLEDIVLLYPGFVKLIQGSIDNQSLIYGNGVPAGLRAEIISAYVHSLRYVFYATVPFAAMTLVLSLFIKHIPLRTSMIKTAGNTGENSAAAMDVVSVGDQSDSLPTIDSIETGIDTPLVLTNTEIFSNESSSKTKAESNTASIYASASITESASDSKSADGSDLSDTEKSSSKRIIGIAVGVSAGILLIIFGALMFLVLRAYRRRRRMINTVSTLAKENDMDDIYAIGGADEPLSPEDLTNSAANGLPEQIAESSSTQVRHSRLVDTHRIDLFELPPEYNDLPDANISRGKRFKSTKREKN</sequence>
<feature type="compositionally biased region" description="Polar residues" evidence="5">
    <location>
        <begin position="38"/>
        <end position="53"/>
    </location>
</feature>
<dbReference type="InterPro" id="IPR020846">
    <property type="entry name" value="MFS_dom"/>
</dbReference>
<dbReference type="InterPro" id="IPR011701">
    <property type="entry name" value="MFS"/>
</dbReference>
<keyword evidence="2 6" id="KW-0812">Transmembrane</keyword>
<dbReference type="GO" id="GO:0005886">
    <property type="term" value="C:plasma membrane"/>
    <property type="evidence" value="ECO:0007669"/>
    <property type="project" value="TreeGrafter"/>
</dbReference>
<feature type="transmembrane region" description="Helical" evidence="6">
    <location>
        <begin position="457"/>
        <end position="475"/>
    </location>
</feature>
<dbReference type="AlphaFoldDB" id="A0A9W7XMG2"/>
<feature type="transmembrane region" description="Helical" evidence="6">
    <location>
        <begin position="196"/>
        <end position="217"/>
    </location>
</feature>
<feature type="region of interest" description="Disordered" evidence="5">
    <location>
        <begin position="803"/>
        <end position="824"/>
    </location>
</feature>
<dbReference type="PROSITE" id="PS50850">
    <property type="entry name" value="MFS"/>
    <property type="match status" value="1"/>
</dbReference>
<feature type="transmembrane region" description="Helical" evidence="6">
    <location>
        <begin position="496"/>
        <end position="517"/>
    </location>
</feature>
<keyword evidence="9" id="KW-1185">Reference proteome</keyword>
<evidence type="ECO:0000256" key="6">
    <source>
        <dbReference type="SAM" id="Phobius"/>
    </source>
</evidence>
<evidence type="ECO:0000256" key="5">
    <source>
        <dbReference type="SAM" id="MobiDB-lite"/>
    </source>
</evidence>
<dbReference type="InterPro" id="IPR036259">
    <property type="entry name" value="MFS_trans_sf"/>
</dbReference>
<feature type="transmembrane region" description="Helical" evidence="6">
    <location>
        <begin position="366"/>
        <end position="391"/>
    </location>
</feature>
<evidence type="ECO:0000313" key="9">
    <source>
        <dbReference type="Proteomes" id="UP001145021"/>
    </source>
</evidence>
<dbReference type="PRINTS" id="PR01036">
    <property type="entry name" value="TCRTETB"/>
</dbReference>
<reference evidence="8" key="1">
    <citation type="submission" date="2022-07" db="EMBL/GenBank/DDBJ databases">
        <title>Phylogenomic reconstructions and comparative analyses of Kickxellomycotina fungi.</title>
        <authorList>
            <person name="Reynolds N.K."/>
            <person name="Stajich J.E."/>
            <person name="Barry K."/>
            <person name="Grigoriev I.V."/>
            <person name="Crous P."/>
            <person name="Smith M.E."/>
        </authorList>
    </citation>
    <scope>NUCLEOTIDE SEQUENCE</scope>
    <source>
        <strain evidence="8">NBRC 105413</strain>
    </source>
</reference>
<feature type="transmembrane region" description="Helical" evidence="6">
    <location>
        <begin position="103"/>
        <end position="128"/>
    </location>
</feature>
<evidence type="ECO:0000256" key="4">
    <source>
        <dbReference type="ARBA" id="ARBA00023136"/>
    </source>
</evidence>
<dbReference type="Gene3D" id="1.20.1250.20">
    <property type="entry name" value="MFS general substrate transporter like domains"/>
    <property type="match status" value="1"/>
</dbReference>
<evidence type="ECO:0000313" key="8">
    <source>
        <dbReference type="EMBL" id="KAJ1645738.1"/>
    </source>
</evidence>
<accession>A0A9W7XMG2</accession>
<feature type="transmembrane region" description="Helical" evidence="6">
    <location>
        <begin position="403"/>
        <end position="425"/>
    </location>
</feature>
<feature type="domain" description="Major facilitator superfamily (MFS) profile" evidence="7">
    <location>
        <begin position="106"/>
        <end position="596"/>
    </location>
</feature>
<evidence type="ECO:0000256" key="1">
    <source>
        <dbReference type="ARBA" id="ARBA00004141"/>
    </source>
</evidence>
<feature type="transmembrane region" description="Helical" evidence="6">
    <location>
        <begin position="171"/>
        <end position="190"/>
    </location>
</feature>
<feature type="transmembrane region" description="Helical" evidence="6">
    <location>
        <begin position="572"/>
        <end position="591"/>
    </location>
</feature>
<feature type="transmembrane region" description="Helical" evidence="6">
    <location>
        <begin position="432"/>
        <end position="451"/>
    </location>
</feature>
<feature type="region of interest" description="Disordered" evidence="5">
    <location>
        <begin position="1"/>
        <end position="88"/>
    </location>
</feature>
<comment type="caution">
    <text evidence="8">The sequence shown here is derived from an EMBL/GenBank/DDBJ whole genome shotgun (WGS) entry which is preliminary data.</text>
</comment>
<keyword evidence="4 6" id="KW-0472">Membrane</keyword>
<dbReference type="Proteomes" id="UP001145021">
    <property type="component" value="Unassembled WGS sequence"/>
</dbReference>
<gene>
    <name evidence="8" type="ORF">LPJ64_002715</name>
</gene>
<evidence type="ECO:0000256" key="3">
    <source>
        <dbReference type="ARBA" id="ARBA00022989"/>
    </source>
</evidence>
<evidence type="ECO:0000256" key="2">
    <source>
        <dbReference type="ARBA" id="ARBA00022692"/>
    </source>
</evidence>
<protein>
    <recommendedName>
        <fullName evidence="7">Major facilitator superfamily (MFS) profile domain-containing protein</fullName>
    </recommendedName>
</protein>
<feature type="transmembrane region" description="Helical" evidence="6">
    <location>
        <begin position="229"/>
        <end position="248"/>
    </location>
</feature>
<organism evidence="8 9">
    <name type="scientific">Coemansia asiatica</name>
    <dbReference type="NCBI Taxonomy" id="1052880"/>
    <lineage>
        <taxon>Eukaryota</taxon>
        <taxon>Fungi</taxon>
        <taxon>Fungi incertae sedis</taxon>
        <taxon>Zoopagomycota</taxon>
        <taxon>Kickxellomycotina</taxon>
        <taxon>Kickxellomycetes</taxon>
        <taxon>Kickxellales</taxon>
        <taxon>Kickxellaceae</taxon>
        <taxon>Coemansia</taxon>
    </lineage>
</organism>
<proteinExistence type="predicted"/>
<feature type="compositionally biased region" description="Basic and acidic residues" evidence="5">
    <location>
        <begin position="54"/>
        <end position="69"/>
    </location>
</feature>
<comment type="subcellular location">
    <subcellularLocation>
        <location evidence="1">Membrane</location>
        <topology evidence="1">Multi-pass membrane protein</topology>
    </subcellularLocation>
</comment>
<dbReference type="EMBL" id="JANBOH010000091">
    <property type="protein sequence ID" value="KAJ1645738.1"/>
    <property type="molecule type" value="Genomic_DNA"/>
</dbReference>
<feature type="compositionally biased region" description="Low complexity" evidence="5">
    <location>
        <begin position="17"/>
        <end position="30"/>
    </location>
</feature>
<dbReference type="PANTHER" id="PTHR23501">
    <property type="entry name" value="MAJOR FACILITATOR SUPERFAMILY"/>
    <property type="match status" value="1"/>
</dbReference>
<dbReference type="GO" id="GO:0022857">
    <property type="term" value="F:transmembrane transporter activity"/>
    <property type="evidence" value="ECO:0007669"/>
    <property type="project" value="InterPro"/>
</dbReference>
<dbReference type="CDD" id="cd17502">
    <property type="entry name" value="MFS_Azr1_MDR_like"/>
    <property type="match status" value="1"/>
</dbReference>
<feature type="transmembrane region" description="Helical" evidence="6">
    <location>
        <begin position="260"/>
        <end position="280"/>
    </location>
</feature>
<evidence type="ECO:0000259" key="7">
    <source>
        <dbReference type="PROSITE" id="PS50850"/>
    </source>
</evidence>
<feature type="transmembrane region" description="Helical" evidence="6">
    <location>
        <begin position="327"/>
        <end position="346"/>
    </location>
</feature>
<dbReference type="PANTHER" id="PTHR23501:SF102">
    <property type="entry name" value="DRUG TRANSPORTER, PUTATIVE (AFU_ORTHOLOGUE AFUA_3G08530)-RELATED"/>
    <property type="match status" value="1"/>
</dbReference>
<feature type="compositionally biased region" description="Polar residues" evidence="5">
    <location>
        <begin position="70"/>
        <end position="79"/>
    </location>
</feature>
<feature type="transmembrane region" description="Helical" evidence="6">
    <location>
        <begin position="698"/>
        <end position="722"/>
    </location>
</feature>
<keyword evidence="3 6" id="KW-1133">Transmembrane helix</keyword>
<name>A0A9W7XMG2_9FUNG</name>
<feature type="transmembrane region" description="Helical" evidence="6">
    <location>
        <begin position="296"/>
        <end position="315"/>
    </location>
</feature>
<dbReference type="Pfam" id="PF07690">
    <property type="entry name" value="MFS_1"/>
    <property type="match status" value="1"/>
</dbReference>
<feature type="transmembrane region" description="Helical" evidence="6">
    <location>
        <begin position="140"/>
        <end position="159"/>
    </location>
</feature>